<dbReference type="InterPro" id="IPR003599">
    <property type="entry name" value="Ig_sub"/>
</dbReference>
<dbReference type="EMBL" id="JARPUR010000001">
    <property type="protein sequence ID" value="KAK4887170.1"/>
    <property type="molecule type" value="Genomic_DNA"/>
</dbReference>
<dbReference type="AlphaFoldDB" id="A0AAN7PF19"/>
<dbReference type="Pfam" id="PF13927">
    <property type="entry name" value="Ig_3"/>
    <property type="match status" value="1"/>
</dbReference>
<evidence type="ECO:0000256" key="1">
    <source>
        <dbReference type="SAM" id="SignalP"/>
    </source>
</evidence>
<dbReference type="InterPro" id="IPR007110">
    <property type="entry name" value="Ig-like_dom"/>
</dbReference>
<feature type="signal peptide" evidence="1">
    <location>
        <begin position="1"/>
        <end position="17"/>
    </location>
</feature>
<accession>A0AAN7PF19</accession>
<evidence type="ECO:0000313" key="3">
    <source>
        <dbReference type="EMBL" id="KAK4887170.1"/>
    </source>
</evidence>
<dbReference type="Proteomes" id="UP001353858">
    <property type="component" value="Unassembled WGS sequence"/>
</dbReference>
<evidence type="ECO:0000313" key="4">
    <source>
        <dbReference type="Proteomes" id="UP001353858"/>
    </source>
</evidence>
<dbReference type="Gene3D" id="2.60.40.10">
    <property type="entry name" value="Immunoglobulins"/>
    <property type="match status" value="1"/>
</dbReference>
<keyword evidence="1" id="KW-0732">Signal</keyword>
<dbReference type="InterPro" id="IPR036179">
    <property type="entry name" value="Ig-like_dom_sf"/>
</dbReference>
<dbReference type="PANTHER" id="PTHR21261">
    <property type="entry name" value="BEAT PROTEIN"/>
    <property type="match status" value="1"/>
</dbReference>
<dbReference type="CDD" id="cd00096">
    <property type="entry name" value="Ig"/>
    <property type="match status" value="1"/>
</dbReference>
<dbReference type="SUPFAM" id="SSF48726">
    <property type="entry name" value="Immunoglobulin"/>
    <property type="match status" value="1"/>
</dbReference>
<gene>
    <name evidence="3" type="ORF">RN001_003441</name>
</gene>
<evidence type="ECO:0000259" key="2">
    <source>
        <dbReference type="PROSITE" id="PS50835"/>
    </source>
</evidence>
<sequence>MYKSILHILVLIALSEGSYLKMPSFSFPGESVTMECIVDHGDLAIVSITWSKDNKQFYKYDPNRSDPVIISNVDGVLIKNDLSLNGNKITISSVTAESTGTYTCMVEIDHPSLNVGKLSGSLKIVQ</sequence>
<feature type="domain" description="Ig-like" evidence="2">
    <location>
        <begin position="29"/>
        <end position="114"/>
    </location>
</feature>
<reference evidence="4" key="1">
    <citation type="submission" date="2023-01" db="EMBL/GenBank/DDBJ databases">
        <title>Key to firefly adult light organ development and bioluminescence: homeobox transcription factors regulate luciferase expression and transportation to peroxisome.</title>
        <authorList>
            <person name="Fu X."/>
        </authorList>
    </citation>
    <scope>NUCLEOTIDE SEQUENCE [LARGE SCALE GENOMIC DNA]</scope>
</reference>
<dbReference type="InterPro" id="IPR013783">
    <property type="entry name" value="Ig-like_fold"/>
</dbReference>
<name>A0AAN7PF19_9COLE</name>
<organism evidence="3 4">
    <name type="scientific">Aquatica leii</name>
    <dbReference type="NCBI Taxonomy" id="1421715"/>
    <lineage>
        <taxon>Eukaryota</taxon>
        <taxon>Metazoa</taxon>
        <taxon>Ecdysozoa</taxon>
        <taxon>Arthropoda</taxon>
        <taxon>Hexapoda</taxon>
        <taxon>Insecta</taxon>
        <taxon>Pterygota</taxon>
        <taxon>Neoptera</taxon>
        <taxon>Endopterygota</taxon>
        <taxon>Coleoptera</taxon>
        <taxon>Polyphaga</taxon>
        <taxon>Elateriformia</taxon>
        <taxon>Elateroidea</taxon>
        <taxon>Lampyridae</taxon>
        <taxon>Luciolinae</taxon>
        <taxon>Aquatica</taxon>
    </lineage>
</organism>
<comment type="caution">
    <text evidence="3">The sequence shown here is derived from an EMBL/GenBank/DDBJ whole genome shotgun (WGS) entry which is preliminary data.</text>
</comment>
<protein>
    <recommendedName>
        <fullName evidence="2">Ig-like domain-containing protein</fullName>
    </recommendedName>
</protein>
<dbReference type="SMART" id="SM00409">
    <property type="entry name" value="IG"/>
    <property type="match status" value="1"/>
</dbReference>
<dbReference type="PANTHER" id="PTHR21261:SF15">
    <property type="entry name" value="BEATEN PATH IIIA, ISOFORM D-RELATED"/>
    <property type="match status" value="1"/>
</dbReference>
<proteinExistence type="predicted"/>
<dbReference type="PROSITE" id="PS50835">
    <property type="entry name" value="IG_LIKE"/>
    <property type="match status" value="1"/>
</dbReference>
<keyword evidence="4" id="KW-1185">Reference proteome</keyword>
<feature type="chain" id="PRO_5042922981" description="Ig-like domain-containing protein" evidence="1">
    <location>
        <begin position="18"/>
        <end position="126"/>
    </location>
</feature>